<sequence length="505" mass="54140">MPRTRRLGVSALALLAVTATGCSAGADGESPGPEDPTRLRVGALGNTTDNLNPLTTNGFADYIGVSHLYESLVELRDGEPVLRLAESIVPDATAESWTITLRDDVTFSDGSAIEATDVAYSLRLTADPTQSPNYASFFGDVDVDGIEVVDERTLVVPFTRPRGDFVSTILSFVSYVYPDGATQWEDAPVTSGPYTLVSYDAGERIVMEAREDYFDGTPELTTLEVVVIDDPQARLNALKSGEIDVATRVDPVAAQAEADNDAIEIQQGGEADSLALGFEMNVNQAPFDDPDVRTAMKLAIDRQELVDVVFLGEGFVGNDLVGLGLPGYDASLPQREHDPQRAEELFAAAGVDAVDVRVAETTPGLQRATELLAEQLADVGVELRVETTDPASFYADYEVLLSTPFQTAYYVNRDAGAYLGSFTGSNGFFNVSGFAPEGYDESLRNAQALVDDDERDAAFAAVQQLVWNDGGTIIWGYQAVLNAETAGLEGVYLTQAVPQFDAASF</sequence>
<reference evidence="1" key="1">
    <citation type="submission" date="2023-08" db="EMBL/GenBank/DDBJ databases">
        <title>Functional and genomic diversity of the sorghum phyllosphere microbiome.</title>
        <authorList>
            <person name="Shade A."/>
        </authorList>
    </citation>
    <scope>NUCLEOTIDE SEQUENCE</scope>
    <source>
        <strain evidence="1">SORGH_AS_0885</strain>
    </source>
</reference>
<proteinExistence type="predicted"/>
<dbReference type="Proteomes" id="UP001261666">
    <property type="component" value="Unassembled WGS sequence"/>
</dbReference>
<evidence type="ECO:0000313" key="1">
    <source>
        <dbReference type="EMBL" id="MDR6209315.1"/>
    </source>
</evidence>
<evidence type="ECO:0000313" key="2">
    <source>
        <dbReference type="Proteomes" id="UP001261666"/>
    </source>
</evidence>
<protein>
    <submittedName>
        <fullName evidence="1">Peptide/nickel transport system substrate-binding protein</fullName>
    </submittedName>
</protein>
<keyword evidence="2" id="KW-1185">Reference proteome</keyword>
<name>A0ACC6IEW7_9ACTN</name>
<comment type="caution">
    <text evidence="1">The sequence shown here is derived from an EMBL/GenBank/DDBJ whole genome shotgun (WGS) entry which is preliminary data.</text>
</comment>
<organism evidence="1 2">
    <name type="scientific">Nocardioides zeae</name>
    <dbReference type="NCBI Taxonomy" id="1457234"/>
    <lineage>
        <taxon>Bacteria</taxon>
        <taxon>Bacillati</taxon>
        <taxon>Actinomycetota</taxon>
        <taxon>Actinomycetes</taxon>
        <taxon>Propionibacteriales</taxon>
        <taxon>Nocardioidaceae</taxon>
        <taxon>Nocardioides</taxon>
    </lineage>
</organism>
<accession>A0ACC6IEW7</accession>
<dbReference type="EMBL" id="JAVIZJ010000002">
    <property type="protein sequence ID" value="MDR6209315.1"/>
    <property type="molecule type" value="Genomic_DNA"/>
</dbReference>
<gene>
    <name evidence="1" type="ORF">QE364_001007</name>
</gene>